<dbReference type="AlphaFoldDB" id="Q1G1S2"/>
<dbReference type="PANTHER" id="PTHR36945:SF2">
    <property type="entry name" value="C2H2-TYPE DOMAIN-CONTAINING PROTEIN"/>
    <property type="match status" value="1"/>
</dbReference>
<protein>
    <submittedName>
        <fullName evidence="2">ZIM-4</fullName>
    </submittedName>
</protein>
<dbReference type="EMBL" id="DQ498827">
    <property type="protein sequence ID" value="ABF57451.1"/>
    <property type="molecule type" value="Genomic_DNA"/>
</dbReference>
<name>Q1G1S2_CAEBR</name>
<dbReference type="PANTHER" id="PTHR36945">
    <property type="entry name" value="HIGH INCIDENCE OF MALES (INCREASED X CHROMOSOME LOSS)-RELATED-RELATED"/>
    <property type="match status" value="1"/>
</dbReference>
<evidence type="ECO:0000256" key="1">
    <source>
        <dbReference type="SAM" id="MobiDB-lite"/>
    </source>
</evidence>
<feature type="region of interest" description="Disordered" evidence="1">
    <location>
        <begin position="261"/>
        <end position="293"/>
    </location>
</feature>
<organism evidence="2">
    <name type="scientific">Caenorhabditis briggsae</name>
    <dbReference type="NCBI Taxonomy" id="6238"/>
    <lineage>
        <taxon>Eukaryota</taxon>
        <taxon>Metazoa</taxon>
        <taxon>Ecdysozoa</taxon>
        <taxon>Nematoda</taxon>
        <taxon>Chromadorea</taxon>
        <taxon>Rhabditida</taxon>
        <taxon>Rhabditina</taxon>
        <taxon>Rhabditomorpha</taxon>
        <taxon>Rhabditoidea</taxon>
        <taxon>Rhabditidae</taxon>
        <taxon>Peloderinae</taxon>
        <taxon>Caenorhabditis</taxon>
    </lineage>
</organism>
<feature type="region of interest" description="Disordered" evidence="1">
    <location>
        <begin position="422"/>
        <end position="460"/>
    </location>
</feature>
<feature type="compositionally biased region" description="Polar residues" evidence="1">
    <location>
        <begin position="153"/>
        <end position="165"/>
    </location>
</feature>
<reference evidence="2" key="1">
    <citation type="journal article" date="2006" name="Dev. Cell">
        <title>A family of zinc-finger proteins is required for chromosome-specific pairing and synapsis during meiosis in C. elegans.</title>
        <authorList>
            <person name="Phillips C.M."/>
            <person name="Dernburg A.F."/>
        </authorList>
    </citation>
    <scope>NUCLEOTIDE SEQUENCE</scope>
</reference>
<reference evidence="2" key="2">
    <citation type="submission" date="2006-04" db="EMBL/GenBank/DDBJ databases">
        <authorList>
            <person name="Cheng J.-F."/>
            <person name="Hamilton M."/>
            <person name="Peng Y."/>
            <person name="Hosseini R."/>
            <person name="Peng Z."/>
            <person name="Malinov I."/>
            <person name="Rubin E.M."/>
        </authorList>
    </citation>
    <scope>NUCLEOTIDE SEQUENCE</scope>
</reference>
<proteinExistence type="predicted"/>
<feature type="compositionally biased region" description="Acidic residues" evidence="1">
    <location>
        <begin position="426"/>
        <end position="443"/>
    </location>
</feature>
<dbReference type="InterPro" id="IPR053360">
    <property type="entry name" value="Zinc_finger_domain"/>
</dbReference>
<feature type="region of interest" description="Disordered" evidence="1">
    <location>
        <begin position="116"/>
        <end position="213"/>
    </location>
</feature>
<accession>Q1G1S2</accession>
<evidence type="ECO:0000313" key="2">
    <source>
        <dbReference type="EMBL" id="ABF57451.1"/>
    </source>
</evidence>
<gene>
    <name evidence="2" type="primary">zim-4</name>
</gene>
<sequence>MTEWKTYIQVNIYGRTLQDLYNKGIHLESVLNGMGCQNHSVAEMPMWIEEEQMLTDEPVISDWNDQGIEIDAEEVARNFAQMIVDPIPRCSTPIPMEDGDFGSEGSLNLTGVVSHINSDDDNEGENMLDVSGLPPNFSSDEETPKQESFLIIRSTTPDPNDSLFQSGPLVIRPKVSDNNNNDNWSEKSSDESSDSMKTNGKTEIKEEESDYDDDDCEVEVELKPNTSQNFFHYEDGNYTPHYTKRCKSRMHHVKEDTSFESPFEDSWKQDPPSFSRIPSKSIMKNHGDDQRGGFQKKKVSFKVNDQVYKINCNFEGCEKVFLWRTKQGKLRLINHALSHQTERCIGCRNCDFKGRSVSQMRYHYKKKHATSKIDGMSKLCSSTKMPFFRISFKYIDIESIWEKCYGKDHEIVGKVFNGSSRRYYQDDDQMDDDEEEEEEDEEQNVPKIYADSEPSTSTAH</sequence>
<dbReference type="HOGENOM" id="CLU_007005_0_0_1"/>